<feature type="domain" description="Protein FecR C-terminal" evidence="2">
    <location>
        <begin position="321"/>
        <end position="389"/>
    </location>
</feature>
<protein>
    <submittedName>
        <fullName evidence="3">FecR family protein</fullName>
    </submittedName>
</protein>
<dbReference type="Gene3D" id="3.55.50.30">
    <property type="match status" value="1"/>
</dbReference>
<dbReference type="PANTHER" id="PTHR30273:SF2">
    <property type="entry name" value="PROTEIN FECR"/>
    <property type="match status" value="1"/>
</dbReference>
<dbReference type="Pfam" id="PF16344">
    <property type="entry name" value="FecR_C"/>
    <property type="match status" value="1"/>
</dbReference>
<dbReference type="PANTHER" id="PTHR30273">
    <property type="entry name" value="PERIPLASMIC SIGNAL SENSOR AND SIGMA FACTOR ACTIVATOR FECR-RELATED"/>
    <property type="match status" value="1"/>
</dbReference>
<accession>A0A1T5P0P6</accession>
<proteinExistence type="predicted"/>
<organism evidence="3 4">
    <name type="scientific">Chitinophaga ginsengisegetis</name>
    <dbReference type="NCBI Taxonomy" id="393003"/>
    <lineage>
        <taxon>Bacteria</taxon>
        <taxon>Pseudomonadati</taxon>
        <taxon>Bacteroidota</taxon>
        <taxon>Chitinophagia</taxon>
        <taxon>Chitinophagales</taxon>
        <taxon>Chitinophagaceae</taxon>
        <taxon>Chitinophaga</taxon>
    </lineage>
</organism>
<keyword evidence="4" id="KW-1185">Reference proteome</keyword>
<evidence type="ECO:0000259" key="1">
    <source>
        <dbReference type="Pfam" id="PF04773"/>
    </source>
</evidence>
<dbReference type="Pfam" id="PF04773">
    <property type="entry name" value="FecR"/>
    <property type="match status" value="1"/>
</dbReference>
<dbReference type="Gene3D" id="2.60.120.1440">
    <property type="match status" value="1"/>
</dbReference>
<dbReference type="InterPro" id="IPR012373">
    <property type="entry name" value="Ferrdict_sens_TM"/>
</dbReference>
<evidence type="ECO:0000313" key="3">
    <source>
        <dbReference type="EMBL" id="SKD06262.1"/>
    </source>
</evidence>
<dbReference type="InterPro" id="IPR006860">
    <property type="entry name" value="FecR"/>
</dbReference>
<name>A0A1T5P0P6_9BACT</name>
<evidence type="ECO:0000259" key="2">
    <source>
        <dbReference type="Pfam" id="PF16344"/>
    </source>
</evidence>
<dbReference type="GO" id="GO:0016989">
    <property type="term" value="F:sigma factor antagonist activity"/>
    <property type="evidence" value="ECO:0007669"/>
    <property type="project" value="TreeGrafter"/>
</dbReference>
<dbReference type="RefSeq" id="WP_079470647.1">
    <property type="nucleotide sequence ID" value="NZ_FUZZ01000002.1"/>
</dbReference>
<dbReference type="InterPro" id="IPR032508">
    <property type="entry name" value="FecR_C"/>
</dbReference>
<evidence type="ECO:0000313" key="4">
    <source>
        <dbReference type="Proteomes" id="UP000190166"/>
    </source>
</evidence>
<dbReference type="Proteomes" id="UP000190166">
    <property type="component" value="Unassembled WGS sequence"/>
</dbReference>
<gene>
    <name evidence="3" type="ORF">SAMN05660461_3365</name>
</gene>
<dbReference type="STRING" id="393003.SAMN05660461_3365"/>
<feature type="domain" description="FecR protein" evidence="1">
    <location>
        <begin position="175"/>
        <end position="275"/>
    </location>
</feature>
<reference evidence="3 4" key="1">
    <citation type="submission" date="2017-02" db="EMBL/GenBank/DDBJ databases">
        <authorList>
            <person name="Peterson S.W."/>
        </authorList>
    </citation>
    <scope>NUCLEOTIDE SEQUENCE [LARGE SCALE GENOMIC DNA]</scope>
    <source>
        <strain evidence="3 4">DSM 18108</strain>
    </source>
</reference>
<dbReference type="EMBL" id="FUZZ01000002">
    <property type="protein sequence ID" value="SKD06262.1"/>
    <property type="molecule type" value="Genomic_DNA"/>
</dbReference>
<dbReference type="AlphaFoldDB" id="A0A1T5P0P6"/>
<sequence length="390" mass="42392">MHASGEFQSLMDKYLTNSITATEKELLFAMIRSRQHLPVLEKVVDDALGTPIEVTEDIALREEIFAYIKAQNQPVKKISPWPRYAAAAAILLLIATGAYYWLQPPSKVPAPAAGYISTAKPGANKAILILADGSSIALDSSGKQQLQQGGTSIHQQGSQLKYDVQSSTPGVSYNVLRTPRGGQFQVTLPDGTKAWLNAASSVRYPTAFTGKERRIEITGEVYLEVSPFNAGAAENMPFVVVSAHQQVTVLGTHFNINAYEEEGATSTTLITGKVRVSAQSGNAGVILAPDQQAVTTHNGAITTIPVRQVETSKVIAWKNGYFDFEEERLAVVLRLLSRWYNVDFEADPAMLNLKFSAVISRSSQISDVLSLLSATGAVKFREEGNKIKVY</sequence>